<accession>A0A0B6ZMC8</accession>
<proteinExistence type="predicted"/>
<gene>
    <name evidence="1" type="primary">ORF70615</name>
</gene>
<sequence length="57" mass="6436">MGTEDMLTCLMTYTTIATTTTQPDSEYITEPYYIHITKHSPSILLQISSDQTVCISF</sequence>
<organism evidence="1">
    <name type="scientific">Arion vulgaris</name>
    <dbReference type="NCBI Taxonomy" id="1028688"/>
    <lineage>
        <taxon>Eukaryota</taxon>
        <taxon>Metazoa</taxon>
        <taxon>Spiralia</taxon>
        <taxon>Lophotrochozoa</taxon>
        <taxon>Mollusca</taxon>
        <taxon>Gastropoda</taxon>
        <taxon>Heterobranchia</taxon>
        <taxon>Euthyneura</taxon>
        <taxon>Panpulmonata</taxon>
        <taxon>Eupulmonata</taxon>
        <taxon>Stylommatophora</taxon>
        <taxon>Helicina</taxon>
        <taxon>Arionoidea</taxon>
        <taxon>Arionidae</taxon>
        <taxon>Arion</taxon>
    </lineage>
</organism>
<dbReference type="AlphaFoldDB" id="A0A0B6ZMC8"/>
<protein>
    <submittedName>
        <fullName evidence="1">Uncharacterized protein</fullName>
    </submittedName>
</protein>
<reference evidence="1" key="1">
    <citation type="submission" date="2014-12" db="EMBL/GenBank/DDBJ databases">
        <title>Insight into the proteome of Arion vulgaris.</title>
        <authorList>
            <person name="Aradska J."/>
            <person name="Bulat T."/>
            <person name="Smidak R."/>
            <person name="Sarate P."/>
            <person name="Gangsoo J."/>
            <person name="Sialana F."/>
            <person name="Bilban M."/>
            <person name="Lubec G."/>
        </authorList>
    </citation>
    <scope>NUCLEOTIDE SEQUENCE</scope>
    <source>
        <tissue evidence="1">Skin</tissue>
    </source>
</reference>
<name>A0A0B6ZMC8_9EUPU</name>
<evidence type="ECO:0000313" key="1">
    <source>
        <dbReference type="EMBL" id="CEK69542.1"/>
    </source>
</evidence>
<dbReference type="EMBL" id="HACG01022677">
    <property type="protein sequence ID" value="CEK69542.1"/>
    <property type="molecule type" value="Transcribed_RNA"/>
</dbReference>